<evidence type="ECO:0000256" key="5">
    <source>
        <dbReference type="ARBA" id="ARBA00022734"/>
    </source>
</evidence>
<feature type="compositionally biased region" description="Pro residues" evidence="7">
    <location>
        <begin position="71"/>
        <end position="91"/>
    </location>
</feature>
<keyword evidence="4" id="KW-1003">Cell membrane</keyword>
<comment type="similarity">
    <text evidence="2">Belongs to the BA14k family.</text>
</comment>
<feature type="compositionally biased region" description="Low complexity" evidence="7">
    <location>
        <begin position="123"/>
        <end position="144"/>
    </location>
</feature>
<feature type="transmembrane region" description="Helical" evidence="8">
    <location>
        <begin position="6"/>
        <end position="26"/>
    </location>
</feature>
<dbReference type="EMBL" id="JAUSVX010000032">
    <property type="protein sequence ID" value="MDQ0475236.1"/>
    <property type="molecule type" value="Genomic_DNA"/>
</dbReference>
<gene>
    <name evidence="9" type="ORF">QO011_008278</name>
</gene>
<proteinExistence type="inferred from homology"/>
<sequence length="174" mass="17491">MILRFFATIGVGTLAVVAFWGFLVMATPPAPKPKPFEKIGPGMAMHDPQVRDVTAQPHAAPAAQPAVTAAAPPPASPAAPPPATPTPPAPAPDALSPAPAQAPDAPAPAPVQAPDATPPPGAPEVAAAPDDPAAAQPAPGPGQKHAAHCTRYRTYDAATQTYRGFDGLVHPCRT</sequence>
<keyword evidence="5" id="KW-0430">Lectin</keyword>
<organism evidence="9 10">
    <name type="scientific">Labrys wisconsinensis</name>
    <dbReference type="NCBI Taxonomy" id="425677"/>
    <lineage>
        <taxon>Bacteria</taxon>
        <taxon>Pseudomonadati</taxon>
        <taxon>Pseudomonadota</taxon>
        <taxon>Alphaproteobacteria</taxon>
        <taxon>Hyphomicrobiales</taxon>
        <taxon>Xanthobacteraceae</taxon>
        <taxon>Labrys</taxon>
    </lineage>
</organism>
<dbReference type="Pfam" id="PF07886">
    <property type="entry name" value="BA14K"/>
    <property type="match status" value="1"/>
</dbReference>
<evidence type="ECO:0000256" key="4">
    <source>
        <dbReference type="ARBA" id="ARBA00022475"/>
    </source>
</evidence>
<reference evidence="9 10" key="1">
    <citation type="submission" date="2023-07" db="EMBL/GenBank/DDBJ databases">
        <title>Genomic Encyclopedia of Type Strains, Phase IV (KMG-IV): sequencing the most valuable type-strain genomes for metagenomic binning, comparative biology and taxonomic classification.</title>
        <authorList>
            <person name="Goeker M."/>
        </authorList>
    </citation>
    <scope>NUCLEOTIDE SEQUENCE [LARGE SCALE GENOMIC DNA]</scope>
    <source>
        <strain evidence="9 10">DSM 19619</strain>
    </source>
</reference>
<comment type="function">
    <text evidence="6">Has immunoglobulin-binding and hemagglutination properties, and can bind to mannose. Essential for virulence. May be involved in LPS biosynthesis or polysaccharide transport.</text>
</comment>
<evidence type="ECO:0000256" key="3">
    <source>
        <dbReference type="ARBA" id="ARBA00020552"/>
    </source>
</evidence>
<feature type="compositionally biased region" description="Low complexity" evidence="7">
    <location>
        <begin position="55"/>
        <end position="70"/>
    </location>
</feature>
<feature type="compositionally biased region" description="Pro residues" evidence="7">
    <location>
        <begin position="105"/>
        <end position="122"/>
    </location>
</feature>
<feature type="compositionally biased region" description="Low complexity" evidence="7">
    <location>
        <begin position="92"/>
        <end position="104"/>
    </location>
</feature>
<protein>
    <recommendedName>
        <fullName evidence="3">Lectin-like protein BA14k</fullName>
    </recommendedName>
</protein>
<dbReference type="RefSeq" id="WP_307286181.1">
    <property type="nucleotide sequence ID" value="NZ_JAUSVX010000032.1"/>
</dbReference>
<feature type="region of interest" description="Disordered" evidence="7">
    <location>
        <begin position="53"/>
        <end position="147"/>
    </location>
</feature>
<name>A0ABU0JLQ7_9HYPH</name>
<accession>A0ABU0JLQ7</accession>
<keyword evidence="8" id="KW-0812">Transmembrane</keyword>
<evidence type="ECO:0000313" key="10">
    <source>
        <dbReference type="Proteomes" id="UP001242480"/>
    </source>
</evidence>
<evidence type="ECO:0000256" key="7">
    <source>
        <dbReference type="SAM" id="MobiDB-lite"/>
    </source>
</evidence>
<evidence type="ECO:0000256" key="2">
    <source>
        <dbReference type="ARBA" id="ARBA00010270"/>
    </source>
</evidence>
<keyword evidence="10" id="KW-1185">Reference proteome</keyword>
<dbReference type="InterPro" id="IPR012413">
    <property type="entry name" value="BA14K"/>
</dbReference>
<keyword evidence="8" id="KW-1133">Transmembrane helix</keyword>
<comment type="caution">
    <text evidence="9">The sequence shown here is derived from an EMBL/GenBank/DDBJ whole genome shotgun (WGS) entry which is preliminary data.</text>
</comment>
<evidence type="ECO:0000256" key="6">
    <source>
        <dbReference type="ARBA" id="ARBA00025321"/>
    </source>
</evidence>
<dbReference type="Proteomes" id="UP001242480">
    <property type="component" value="Unassembled WGS sequence"/>
</dbReference>
<evidence type="ECO:0000313" key="9">
    <source>
        <dbReference type="EMBL" id="MDQ0475236.1"/>
    </source>
</evidence>
<comment type="subcellular location">
    <subcellularLocation>
        <location evidence="1">Membrane</location>
        <topology evidence="1">Single-pass membrane protein</topology>
    </subcellularLocation>
</comment>
<evidence type="ECO:0000256" key="1">
    <source>
        <dbReference type="ARBA" id="ARBA00004167"/>
    </source>
</evidence>
<keyword evidence="8" id="KW-0472">Membrane</keyword>
<evidence type="ECO:0000256" key="8">
    <source>
        <dbReference type="SAM" id="Phobius"/>
    </source>
</evidence>